<dbReference type="Proteomes" id="UP000004810">
    <property type="component" value="Unassembled WGS sequence"/>
</dbReference>
<reference evidence="2" key="2">
    <citation type="submission" date="2012-08" db="EMBL/GenBank/DDBJ databases">
        <title>The Genome Sequence of Wuchereria bancrofti.</title>
        <authorList>
            <consortium name="The Broad Institute Genome Sequencing Platform"/>
            <consortium name="Broad Institute Genome Sequencing Center for Infectious Disease"/>
            <person name="Nutman T.B."/>
            <person name="Fink D.L."/>
            <person name="Russ C."/>
            <person name="Young S."/>
            <person name="Zeng Q."/>
            <person name="Koehrsen M."/>
            <person name="Alvarado L."/>
            <person name="Berlin A."/>
            <person name="Borenstein D."/>
            <person name="Chapman S.B."/>
            <person name="Chen Z."/>
            <person name="Engels R."/>
            <person name="Freedman E."/>
            <person name="Gellesch M."/>
            <person name="Goldberg J."/>
            <person name="Griggs A."/>
            <person name="Gujja S."/>
            <person name="Heilman E.R."/>
            <person name="Heiman D."/>
            <person name="Hepburn T."/>
            <person name="Howarth C."/>
            <person name="Jen D."/>
            <person name="Larson L."/>
            <person name="Lewis B."/>
            <person name="Mehta T."/>
            <person name="Park D."/>
            <person name="Pearson M."/>
            <person name="Richards J."/>
            <person name="Roberts A."/>
            <person name="Saif S."/>
            <person name="Shea T."/>
            <person name="Shenoy N."/>
            <person name="Sisk P."/>
            <person name="Stolte C."/>
            <person name="Sykes S."/>
            <person name="Walk T."/>
            <person name="White J."/>
            <person name="Yandava C."/>
            <person name="Haas B."/>
            <person name="Henn M.R."/>
            <person name="Nusbaum C."/>
            <person name="Birren B."/>
        </authorList>
    </citation>
    <scope>NUCLEOTIDE SEQUENCE</scope>
</reference>
<dbReference type="SUPFAM" id="SSF56219">
    <property type="entry name" value="DNase I-like"/>
    <property type="match status" value="1"/>
</dbReference>
<name>J9FM89_WUCBA</name>
<dbReference type="Proteomes" id="UP000270924">
    <property type="component" value="Unassembled WGS sequence"/>
</dbReference>
<dbReference type="InterPro" id="IPR050410">
    <property type="entry name" value="CCR4/nocturin_mRNA_transcr"/>
</dbReference>
<dbReference type="OrthoDB" id="10253982at2759"/>
<accession>J9FM89</accession>
<dbReference type="InParanoid" id="J9FM89"/>
<evidence type="ECO:0000313" key="2">
    <source>
        <dbReference type="EMBL" id="EJW88509.1"/>
    </source>
</evidence>
<evidence type="ECO:0000313" key="4">
    <source>
        <dbReference type="Proteomes" id="UP000004810"/>
    </source>
</evidence>
<dbReference type="OMA" id="IMSGEIC"/>
<gene>
    <name evidence="3" type="ORF">WBA_LOCUS11127</name>
    <name evidence="2" type="ORF">WUBG_00576</name>
</gene>
<keyword evidence="5" id="KW-1185">Reference proteome</keyword>
<sequence>MIGLSATFKADVSENFSFQLVSATIQKMWSRNFSRLSMAVVLVNTGSCACEEVEKEERKPFGCVREEEMKRYCRKTKISSAMNNNRCSIVRSRKPTSQSPQVFQNHKSTFNVFQLLVPKEKVEIVVDDTSVEIDCETDQEVQLFDVQKLNGDKTNEAEDGTDSDIILLTDEESSSGSQRNFSNNKPEIVLLDESSSSELGISDEIICLQDMNLVHETGLSSTTPSQKAMKEQQNETGSPTVCDIYREKQTGFYRTNNQSFPWAHSLLPSTSSLHSTNMPEFVDLLTQGTLSICKKWLRRWDVVQSGVVDGNPLRICSYNVLCQQTAYKTPELYIHLAKPGRAYELTWENRWRLLTREFSMIAADIFCLQEVQYDHYDYFFKPYFEAAGFLGKYKKRTHSLIDGCAIFYKSHFQLLHYQYIEYYVSSDSVLDRDNVGQLVRLKDMRSGREFCIANTHLLFNKRRGDVKLAQLAVLLANIDKECGPESGQECPYVVCGDFNIQPYSPLYNFIMSGEICFTNLRRGDISGQGSSGGPFVSVNLLPEDIRIARNCRFKYLKNRAMLLPSINCWSHPLSFNSVYHYVNAEGEPVVSTYHSVEAVNPDFIFYSVKSNGIKQAMFPSFNQEINVSEREIRLIRRLSLPNMNQLAGTLGPWPNSSTPSDHIPLIADFVLQ</sequence>
<organism evidence="2 4">
    <name type="scientific">Wuchereria bancrofti</name>
    <dbReference type="NCBI Taxonomy" id="6293"/>
    <lineage>
        <taxon>Eukaryota</taxon>
        <taxon>Metazoa</taxon>
        <taxon>Ecdysozoa</taxon>
        <taxon>Nematoda</taxon>
        <taxon>Chromadorea</taxon>
        <taxon>Rhabditida</taxon>
        <taxon>Spirurina</taxon>
        <taxon>Spiruromorpha</taxon>
        <taxon>Filarioidea</taxon>
        <taxon>Onchocercidae</taxon>
        <taxon>Wuchereria</taxon>
    </lineage>
</organism>
<dbReference type="AlphaFoldDB" id="J9FM89"/>
<dbReference type="InterPro" id="IPR005135">
    <property type="entry name" value="Endo/exonuclease/phosphatase"/>
</dbReference>
<dbReference type="InterPro" id="IPR036691">
    <property type="entry name" value="Endo/exonu/phosph_ase_sf"/>
</dbReference>
<dbReference type="PANTHER" id="PTHR12121">
    <property type="entry name" value="CARBON CATABOLITE REPRESSOR PROTEIN 4"/>
    <property type="match status" value="1"/>
</dbReference>
<evidence type="ECO:0000259" key="1">
    <source>
        <dbReference type="Pfam" id="PF03372"/>
    </source>
</evidence>
<dbReference type="EMBL" id="ADBV01000100">
    <property type="protein sequence ID" value="EJW88509.1"/>
    <property type="molecule type" value="Genomic_DNA"/>
</dbReference>
<dbReference type="GO" id="GO:0000175">
    <property type="term" value="F:3'-5'-RNA exonuclease activity"/>
    <property type="evidence" value="ECO:0007669"/>
    <property type="project" value="TreeGrafter"/>
</dbReference>
<dbReference type="Pfam" id="PF03372">
    <property type="entry name" value="Exo_endo_phos"/>
    <property type="match status" value="1"/>
</dbReference>
<dbReference type="Gene3D" id="3.60.10.10">
    <property type="entry name" value="Endonuclease/exonuclease/phosphatase"/>
    <property type="match status" value="1"/>
</dbReference>
<evidence type="ECO:0000313" key="5">
    <source>
        <dbReference type="Proteomes" id="UP000270924"/>
    </source>
</evidence>
<protein>
    <recommendedName>
        <fullName evidence="1">Endonuclease/exonuclease/phosphatase domain-containing protein</fullName>
    </recommendedName>
</protein>
<dbReference type="EMBL" id="UYWW01012277">
    <property type="protein sequence ID" value="VDM20240.1"/>
    <property type="molecule type" value="Genomic_DNA"/>
</dbReference>
<proteinExistence type="predicted"/>
<reference evidence="4" key="1">
    <citation type="submission" date="2012-08" db="EMBL/GenBank/DDBJ databases">
        <title>The Genome Sequence of Wuchereria bancrofti.</title>
        <authorList>
            <person name="Nutman T.B."/>
            <person name="Fink D.L."/>
            <person name="Russ C."/>
            <person name="Young S."/>
            <person name="Zeng Q."/>
            <person name="Koehrsen M."/>
            <person name="Alvarado L."/>
            <person name="Berlin A."/>
            <person name="Chapman S.B."/>
            <person name="Chen Z."/>
            <person name="Freedman E."/>
            <person name="Gellesch M."/>
            <person name="Goldberg J."/>
            <person name="Griggs A."/>
            <person name="Gujja S."/>
            <person name="Heilman E.R."/>
            <person name="Heiman D."/>
            <person name="Hepburn T."/>
            <person name="Howarth C."/>
            <person name="Jen D."/>
            <person name="Larson L."/>
            <person name="Lewis B."/>
            <person name="Mehta T."/>
            <person name="Park D."/>
            <person name="Pearson M."/>
            <person name="Roberts A."/>
            <person name="Saif S."/>
            <person name="Shea T."/>
            <person name="Shenoy N."/>
            <person name="Sisk P."/>
            <person name="Stolte C."/>
            <person name="Sykes S."/>
            <person name="Walk T."/>
            <person name="White J."/>
            <person name="Yandava C."/>
            <person name="Haas B."/>
            <person name="Henn M.R."/>
            <person name="Nusbaum C."/>
            <person name="Birren B."/>
        </authorList>
    </citation>
    <scope>NUCLEOTIDE SEQUENCE [LARGE SCALE GENOMIC DNA]</scope>
    <source>
        <strain evidence="4">NA</strain>
    </source>
</reference>
<reference evidence="3 5" key="3">
    <citation type="submission" date="2018-11" db="EMBL/GenBank/DDBJ databases">
        <authorList>
            <consortium name="Pathogen Informatics"/>
        </authorList>
    </citation>
    <scope>NUCLEOTIDE SEQUENCE [LARGE SCALE GENOMIC DNA]</scope>
</reference>
<dbReference type="PANTHER" id="PTHR12121:SF34">
    <property type="entry name" value="PROTEIN ANGEL"/>
    <property type="match status" value="1"/>
</dbReference>
<evidence type="ECO:0000313" key="3">
    <source>
        <dbReference type="EMBL" id="VDM20240.1"/>
    </source>
</evidence>
<feature type="domain" description="Endonuclease/exonuclease/phosphatase" evidence="1">
    <location>
        <begin position="317"/>
        <end position="514"/>
    </location>
</feature>